<dbReference type="InterPro" id="IPR042197">
    <property type="entry name" value="Apaf_helical"/>
</dbReference>
<sequence>MLQLRSILRVNTKSQHYMTTEKRLGCTNQAIFFNSACKKKKKLLDWKPAKSSHDYMTRTLSSVQVQDSSASPLIPSFVISLESPNFQSQPPAQVRSHYNSGDKGVYVRQAMGIQETALIEPEEGSAWRAASASAIPYGSLNSEGEEEQHPNLVKIGEEIVSKCKGVALAVKTLGSLLCSTTAEHDWKMAQNELKSFGQDLTPTVRHLWFDDKLKQEASLEVLNNLRGVRTFCISRGESESLMETCISWSKHLRVLDSNYSSFEKLPKSFGNLKHLKYFSMLGNGIIKKLPNSICSLQSLQTLLLDGCKGIEELPSDMRQLISLRTLQITTKQLILQKNGIGCLTSLRYLGLADCENLQCLFEDMQNLKALRTLCIWNCNNLVSLPQGLKSLTALETLVILHCARLDLSMELVEFGGKEKEEEEGSLRKLWIGGLPKLEALPQWIVLGSTKTIQHLWITNLDNLSTLPPWLQHLKSLQELKIGNCPNLSSLPQGFQHLTSLKEFLIKGCPILTQSCIPGTGKDWPMITHVPTVFLLDLDYFYVLPR</sequence>
<evidence type="ECO:0000256" key="2">
    <source>
        <dbReference type="ARBA" id="ARBA00022821"/>
    </source>
</evidence>
<dbReference type="InterPro" id="IPR055414">
    <property type="entry name" value="LRR_R13L4/SHOC2-like"/>
</dbReference>
<dbReference type="PANTHER" id="PTHR36766:SF70">
    <property type="entry name" value="DISEASE RESISTANCE PROTEIN RGA4"/>
    <property type="match status" value="1"/>
</dbReference>
<evidence type="ECO:0000259" key="3">
    <source>
        <dbReference type="Pfam" id="PF23598"/>
    </source>
</evidence>
<reference evidence="5" key="1">
    <citation type="submission" date="2013-09" db="EMBL/GenBank/DDBJ databases">
        <title>Corchorus olitorius genome sequencing.</title>
        <authorList>
            <person name="Alam M."/>
            <person name="Haque M.S."/>
            <person name="Islam M.S."/>
            <person name="Emdad E.M."/>
            <person name="Islam M.M."/>
            <person name="Ahmed B."/>
            <person name="Halim A."/>
            <person name="Hossen Q.M.M."/>
            <person name="Hossain M.Z."/>
            <person name="Ahmed R."/>
            <person name="Khan M.M."/>
            <person name="Islam R."/>
            <person name="Rashid M.M."/>
            <person name="Khan S.A."/>
            <person name="Rahman M.S."/>
            <person name="Alam M."/>
            <person name="Yahiya A.S."/>
            <person name="Khan M.S."/>
            <person name="Azam M.S."/>
            <person name="Haque T."/>
            <person name="Lashkar M.Z.H."/>
            <person name="Akhand A.I."/>
            <person name="Morshed G."/>
            <person name="Roy S."/>
            <person name="Uddin K.S."/>
            <person name="Rabeya T."/>
            <person name="Hossain A.S."/>
            <person name="Chowdhury A."/>
            <person name="Snigdha A.R."/>
            <person name="Mortoza M.S."/>
            <person name="Matin S.A."/>
            <person name="Hoque S.M.E."/>
            <person name="Islam M.K."/>
            <person name="Roy D.K."/>
            <person name="Haider R."/>
            <person name="Moosa M.M."/>
            <person name="Elias S.M."/>
            <person name="Hasan A.M."/>
            <person name="Jahan S."/>
            <person name="Shafiuddin M."/>
            <person name="Mahmood N."/>
            <person name="Shommy N.S."/>
        </authorList>
    </citation>
    <scope>NUCLEOTIDE SEQUENCE [LARGE SCALE GENOMIC DNA]</scope>
    <source>
        <strain evidence="5">cv. O-4</strain>
    </source>
</reference>
<keyword evidence="1" id="KW-0677">Repeat</keyword>
<comment type="caution">
    <text evidence="4">The sequence shown here is derived from an EMBL/GenBank/DDBJ whole genome shotgun (WGS) entry which is preliminary data.</text>
</comment>
<evidence type="ECO:0000256" key="1">
    <source>
        <dbReference type="ARBA" id="ARBA00022737"/>
    </source>
</evidence>
<evidence type="ECO:0000313" key="4">
    <source>
        <dbReference type="EMBL" id="OMO74823.1"/>
    </source>
</evidence>
<accession>A0A1R3HWT7</accession>
<dbReference type="Pfam" id="PF23598">
    <property type="entry name" value="LRR_14"/>
    <property type="match status" value="1"/>
</dbReference>
<dbReference type="Gene3D" id="3.80.10.10">
    <property type="entry name" value="Ribonuclease Inhibitor"/>
    <property type="match status" value="1"/>
</dbReference>
<dbReference type="SUPFAM" id="SSF52058">
    <property type="entry name" value="L domain-like"/>
    <property type="match status" value="1"/>
</dbReference>
<dbReference type="Gene3D" id="1.10.8.430">
    <property type="entry name" value="Helical domain of apoptotic protease-activating factors"/>
    <property type="match status" value="1"/>
</dbReference>
<dbReference type="GO" id="GO:0006952">
    <property type="term" value="P:defense response"/>
    <property type="evidence" value="ECO:0007669"/>
    <property type="project" value="UniProtKB-KW"/>
</dbReference>
<evidence type="ECO:0000313" key="5">
    <source>
        <dbReference type="Proteomes" id="UP000187203"/>
    </source>
</evidence>
<protein>
    <submittedName>
        <fullName evidence="4">NB-ARC domain-containing protein</fullName>
    </submittedName>
</protein>
<dbReference type="Proteomes" id="UP000187203">
    <property type="component" value="Unassembled WGS sequence"/>
</dbReference>
<dbReference type="PANTHER" id="PTHR36766">
    <property type="entry name" value="PLANT BROAD-SPECTRUM MILDEW RESISTANCE PROTEIN RPW8"/>
    <property type="match status" value="1"/>
</dbReference>
<name>A0A1R3HWT7_9ROSI</name>
<organism evidence="4 5">
    <name type="scientific">Corchorus olitorius</name>
    <dbReference type="NCBI Taxonomy" id="93759"/>
    <lineage>
        <taxon>Eukaryota</taxon>
        <taxon>Viridiplantae</taxon>
        <taxon>Streptophyta</taxon>
        <taxon>Embryophyta</taxon>
        <taxon>Tracheophyta</taxon>
        <taxon>Spermatophyta</taxon>
        <taxon>Magnoliopsida</taxon>
        <taxon>eudicotyledons</taxon>
        <taxon>Gunneridae</taxon>
        <taxon>Pentapetalae</taxon>
        <taxon>rosids</taxon>
        <taxon>malvids</taxon>
        <taxon>Malvales</taxon>
        <taxon>Malvaceae</taxon>
        <taxon>Grewioideae</taxon>
        <taxon>Apeibeae</taxon>
        <taxon>Corchorus</taxon>
    </lineage>
</organism>
<dbReference type="InterPro" id="IPR032675">
    <property type="entry name" value="LRR_dom_sf"/>
</dbReference>
<keyword evidence="5" id="KW-1185">Reference proteome</keyword>
<dbReference type="InterPro" id="IPR027417">
    <property type="entry name" value="P-loop_NTPase"/>
</dbReference>
<feature type="domain" description="Disease resistance R13L4/SHOC-2-like LRR" evidence="3">
    <location>
        <begin position="228"/>
        <end position="458"/>
    </location>
</feature>
<dbReference type="OrthoDB" id="1001738at2759"/>
<dbReference type="AlphaFoldDB" id="A0A1R3HWT7"/>
<gene>
    <name evidence="4" type="ORF">COLO4_26471</name>
</gene>
<dbReference type="SUPFAM" id="SSF52540">
    <property type="entry name" value="P-loop containing nucleoside triphosphate hydrolases"/>
    <property type="match status" value="1"/>
</dbReference>
<proteinExistence type="predicted"/>
<dbReference type="GO" id="GO:0043531">
    <property type="term" value="F:ADP binding"/>
    <property type="evidence" value="ECO:0007669"/>
    <property type="project" value="InterPro"/>
</dbReference>
<keyword evidence="2" id="KW-0611">Plant defense</keyword>
<dbReference type="STRING" id="93759.A0A1R3HWT7"/>
<dbReference type="EMBL" id="AWUE01019241">
    <property type="protein sequence ID" value="OMO74823.1"/>
    <property type="molecule type" value="Genomic_DNA"/>
</dbReference>